<dbReference type="EMBL" id="QSHO01000002">
    <property type="protein sequence ID" value="RHC19937.1"/>
    <property type="molecule type" value="Genomic_DNA"/>
</dbReference>
<dbReference type="OrthoDB" id="1957719at2"/>
<accession>A0A173V7U1</accession>
<reference evidence="2 4" key="2">
    <citation type="submission" date="2018-08" db="EMBL/GenBank/DDBJ databases">
        <title>A genome reference for cultivated species of the human gut microbiota.</title>
        <authorList>
            <person name="Zou Y."/>
            <person name="Xue W."/>
            <person name="Luo G."/>
        </authorList>
    </citation>
    <scope>NUCLEOTIDE SEQUENCE [LARGE SCALE GENOMIC DNA]</scope>
    <source>
        <strain evidence="2 4">AM37-1AC</strain>
    </source>
</reference>
<evidence type="ECO:0000313" key="3">
    <source>
        <dbReference type="Proteomes" id="UP000095350"/>
    </source>
</evidence>
<evidence type="ECO:0000313" key="4">
    <source>
        <dbReference type="Proteomes" id="UP000283513"/>
    </source>
</evidence>
<reference evidence="1 3" key="1">
    <citation type="submission" date="2015-09" db="EMBL/GenBank/DDBJ databases">
        <authorList>
            <consortium name="Pathogen Informatics"/>
        </authorList>
    </citation>
    <scope>NUCLEOTIDE SEQUENCE [LARGE SCALE GENOMIC DNA]</scope>
    <source>
        <strain evidence="1 3">2789STDY5834960</strain>
    </source>
</reference>
<dbReference type="Proteomes" id="UP000095350">
    <property type="component" value="Unassembled WGS sequence"/>
</dbReference>
<protein>
    <submittedName>
        <fullName evidence="1">Uncharacterized protein</fullName>
    </submittedName>
</protein>
<dbReference type="STRING" id="166486.ERS852572_02659"/>
<dbReference type="Proteomes" id="UP000283513">
    <property type="component" value="Unassembled WGS sequence"/>
</dbReference>
<name>A0A173V7U1_9FIRM</name>
<organism evidence="1 3">
    <name type="scientific">Roseburia intestinalis</name>
    <dbReference type="NCBI Taxonomy" id="166486"/>
    <lineage>
        <taxon>Bacteria</taxon>
        <taxon>Bacillati</taxon>
        <taxon>Bacillota</taxon>
        <taxon>Clostridia</taxon>
        <taxon>Lachnospirales</taxon>
        <taxon>Lachnospiraceae</taxon>
        <taxon>Roseburia</taxon>
    </lineage>
</organism>
<dbReference type="EMBL" id="CYXZ01000020">
    <property type="protein sequence ID" value="CUN22840.1"/>
    <property type="molecule type" value="Genomic_DNA"/>
</dbReference>
<gene>
    <name evidence="2" type="ORF">DW856_03500</name>
    <name evidence="1" type="ORF">ERS852572_02659</name>
</gene>
<sequence length="172" mass="20212">MGNYEFFKKEFEFHGKHARMAGELWVKGDYEHTYFRRLIDLYMVAAVVGFRVDRKAKEDFSPFGTKSILAEQVINAKEELDFIMQMMIMLDAKESMPAEEAVKKAFRGAETEEEFQAYQSMFHDYVRGGVEELYERLIIQKAEPDSEFYDNKTANLMSVLERFGYGLQDMEE</sequence>
<dbReference type="PaxDb" id="166486-ERS852572_02659"/>
<evidence type="ECO:0000313" key="1">
    <source>
        <dbReference type="EMBL" id="CUN22840.1"/>
    </source>
</evidence>
<dbReference type="RefSeq" id="WP_015561219.1">
    <property type="nucleotide sequence ID" value="NZ_CABIYH010000020.1"/>
</dbReference>
<proteinExistence type="predicted"/>
<dbReference type="AlphaFoldDB" id="A0A173V7U1"/>
<evidence type="ECO:0000313" key="2">
    <source>
        <dbReference type="EMBL" id="RHC19937.1"/>
    </source>
</evidence>